<reference evidence="2 3" key="1">
    <citation type="submission" date="2023-11" db="EMBL/GenBank/DDBJ databases">
        <authorList>
            <person name="Bao R."/>
        </authorList>
    </citation>
    <scope>NUCLEOTIDE SEQUENCE [LARGE SCALE GENOMIC DNA]</scope>
    <source>
        <strain evidence="2 3">PJ23</strain>
    </source>
</reference>
<gene>
    <name evidence="2" type="ORF">SCD90_07795</name>
</gene>
<evidence type="ECO:0000313" key="3">
    <source>
        <dbReference type="Proteomes" id="UP001274321"/>
    </source>
</evidence>
<protein>
    <submittedName>
        <fullName evidence="2">Uncharacterized protein</fullName>
    </submittedName>
</protein>
<evidence type="ECO:0000256" key="1">
    <source>
        <dbReference type="SAM" id="MobiDB-lite"/>
    </source>
</evidence>
<dbReference type="EMBL" id="JAXAFJ010000003">
    <property type="protein sequence ID" value="MDX6805964.1"/>
    <property type="molecule type" value="Genomic_DNA"/>
</dbReference>
<organism evidence="2 3">
    <name type="scientific">Terrihabitans rhizophilus</name>
    <dbReference type="NCBI Taxonomy" id="3092662"/>
    <lineage>
        <taxon>Bacteria</taxon>
        <taxon>Pseudomonadati</taxon>
        <taxon>Pseudomonadota</taxon>
        <taxon>Alphaproteobacteria</taxon>
        <taxon>Hyphomicrobiales</taxon>
        <taxon>Terrihabitans</taxon>
    </lineage>
</organism>
<proteinExistence type="predicted"/>
<keyword evidence="3" id="KW-1185">Reference proteome</keyword>
<dbReference type="RefSeq" id="WP_319844082.1">
    <property type="nucleotide sequence ID" value="NZ_JAXAFJ010000003.1"/>
</dbReference>
<accession>A0ABU4RMB5</accession>
<sequence>MKFPETSARLTASRAVSEEDVEAAPLDDRPTDEGGCGPAVVQASIFGNDGSVQRTPSYPSIVSKHLKHIFGIENGAFAAAEPNLIVLQP</sequence>
<evidence type="ECO:0000313" key="2">
    <source>
        <dbReference type="EMBL" id="MDX6805964.1"/>
    </source>
</evidence>
<feature type="region of interest" description="Disordered" evidence="1">
    <location>
        <begin position="1"/>
        <end position="35"/>
    </location>
</feature>
<comment type="caution">
    <text evidence="2">The sequence shown here is derived from an EMBL/GenBank/DDBJ whole genome shotgun (WGS) entry which is preliminary data.</text>
</comment>
<dbReference type="Proteomes" id="UP001274321">
    <property type="component" value="Unassembled WGS sequence"/>
</dbReference>
<name>A0ABU4RMB5_9HYPH</name>